<keyword evidence="1" id="KW-0472">Membrane</keyword>
<dbReference type="AlphaFoldDB" id="A0A9E8MVN1"/>
<keyword evidence="3" id="KW-1185">Reference proteome</keyword>
<keyword evidence="1" id="KW-0812">Transmembrane</keyword>
<dbReference type="Pfam" id="PF09527">
    <property type="entry name" value="ATPase_gene1"/>
    <property type="match status" value="1"/>
</dbReference>
<feature type="transmembrane region" description="Helical" evidence="1">
    <location>
        <begin position="12"/>
        <end position="32"/>
    </location>
</feature>
<dbReference type="EMBL" id="CP113088">
    <property type="protein sequence ID" value="WAC01109.1"/>
    <property type="molecule type" value="Genomic_DNA"/>
</dbReference>
<organism evidence="2 3">
    <name type="scientific">Lacinutrix neustonica</name>
    <dbReference type="NCBI Taxonomy" id="2980107"/>
    <lineage>
        <taxon>Bacteria</taxon>
        <taxon>Pseudomonadati</taxon>
        <taxon>Bacteroidota</taxon>
        <taxon>Flavobacteriia</taxon>
        <taxon>Flavobacteriales</taxon>
        <taxon>Flavobacteriaceae</taxon>
        <taxon>Lacinutrix</taxon>
    </lineage>
</organism>
<accession>A0A9E8MVN1</accession>
<dbReference type="KEGG" id="lnu:N7U66_13150"/>
<keyword evidence="1" id="KW-1133">Transmembrane helix</keyword>
<gene>
    <name evidence="2" type="ORF">N7U66_13150</name>
</gene>
<dbReference type="Proteomes" id="UP001164705">
    <property type="component" value="Chromosome"/>
</dbReference>
<feature type="transmembrane region" description="Helical" evidence="1">
    <location>
        <begin position="44"/>
        <end position="64"/>
    </location>
</feature>
<proteinExistence type="predicted"/>
<dbReference type="InterPro" id="IPR032820">
    <property type="entry name" value="ATPase_put"/>
</dbReference>
<evidence type="ECO:0000256" key="1">
    <source>
        <dbReference type="SAM" id="Phobius"/>
    </source>
</evidence>
<name>A0A9E8MVN1_9FLAO</name>
<dbReference type="RefSeq" id="WP_267675701.1">
    <property type="nucleotide sequence ID" value="NZ_CP113088.1"/>
</dbReference>
<evidence type="ECO:0000313" key="3">
    <source>
        <dbReference type="Proteomes" id="UP001164705"/>
    </source>
</evidence>
<protein>
    <submittedName>
        <fullName evidence="2">AtpZ/AtpI family protein</fullName>
    </submittedName>
</protein>
<evidence type="ECO:0000313" key="2">
    <source>
        <dbReference type="EMBL" id="WAC01109.1"/>
    </source>
</evidence>
<sequence>MTQKPKKQLNNYIKFTTIAFQMIATIGLLSFVGWWLDSKFPNEYSAYTVIFSLLGVILAIYQVIKQVIGMSKDK</sequence>
<reference evidence="2" key="1">
    <citation type="submission" date="2022-11" db="EMBL/GenBank/DDBJ databases">
        <title>Lacinutrix neustonica HL-RS19T sp. nov., isolated from the surface microlayer sample of brackish Lake Shihwa.</title>
        <authorList>
            <person name="Choi J.Y."/>
            <person name="Hwang C.Y."/>
        </authorList>
    </citation>
    <scope>NUCLEOTIDE SEQUENCE</scope>
    <source>
        <strain evidence="2">HL-RS19</strain>
    </source>
</reference>